<dbReference type="EMBL" id="VCBC01000009">
    <property type="protein sequence ID" value="TLU64771.1"/>
    <property type="molecule type" value="Genomic_DNA"/>
</dbReference>
<keyword evidence="12" id="KW-1185">Reference proteome</keyword>
<dbReference type="GO" id="GO:0046872">
    <property type="term" value="F:metal ion binding"/>
    <property type="evidence" value="ECO:0007669"/>
    <property type="project" value="UniProtKB-KW"/>
</dbReference>
<dbReference type="PANTHER" id="PTHR43690:SF17">
    <property type="entry name" value="PROTEIN YHJJ"/>
    <property type="match status" value="1"/>
</dbReference>
<evidence type="ECO:0000313" key="12">
    <source>
        <dbReference type="Proteomes" id="UP000307790"/>
    </source>
</evidence>
<evidence type="ECO:0000256" key="3">
    <source>
        <dbReference type="ARBA" id="ARBA00022670"/>
    </source>
</evidence>
<comment type="cofactor">
    <cofactor evidence="1">
        <name>Zn(2+)</name>
        <dbReference type="ChEBI" id="CHEBI:29105"/>
    </cofactor>
</comment>
<keyword evidence="5" id="KW-0378">Hydrolase</keyword>
<feature type="domain" description="Peptidase M16 N-terminal" evidence="9">
    <location>
        <begin position="67"/>
        <end position="212"/>
    </location>
</feature>
<keyword evidence="6" id="KW-0862">Zinc</keyword>
<evidence type="ECO:0000256" key="6">
    <source>
        <dbReference type="ARBA" id="ARBA00022833"/>
    </source>
</evidence>
<proteinExistence type="inferred from homology"/>
<keyword evidence="7" id="KW-0482">Metalloprotease</keyword>
<comment type="similarity">
    <text evidence="2 8">Belongs to the peptidase M16 family.</text>
</comment>
<dbReference type="Pfam" id="PF00675">
    <property type="entry name" value="Peptidase_M16"/>
    <property type="match status" value="1"/>
</dbReference>
<evidence type="ECO:0000256" key="8">
    <source>
        <dbReference type="RuleBase" id="RU004447"/>
    </source>
</evidence>
<dbReference type="InterPro" id="IPR011765">
    <property type="entry name" value="Pept_M16_N"/>
</dbReference>
<accession>A0A5R9IND0</accession>
<dbReference type="Gene3D" id="3.30.830.10">
    <property type="entry name" value="Metalloenzyme, LuxS/M16 peptidase-like"/>
    <property type="match status" value="4"/>
</dbReference>
<dbReference type="InterPro" id="IPR007863">
    <property type="entry name" value="Peptidase_M16_C"/>
</dbReference>
<dbReference type="GO" id="GO:0004222">
    <property type="term" value="F:metalloendopeptidase activity"/>
    <property type="evidence" value="ECO:0007669"/>
    <property type="project" value="InterPro"/>
</dbReference>
<evidence type="ECO:0000259" key="10">
    <source>
        <dbReference type="Pfam" id="PF05193"/>
    </source>
</evidence>
<dbReference type="PANTHER" id="PTHR43690">
    <property type="entry name" value="NARDILYSIN"/>
    <property type="match status" value="1"/>
</dbReference>
<dbReference type="Proteomes" id="UP000307790">
    <property type="component" value="Unassembled WGS sequence"/>
</dbReference>
<dbReference type="RefSeq" id="WP_138319907.1">
    <property type="nucleotide sequence ID" value="NZ_VCBC01000009.1"/>
</dbReference>
<protein>
    <submittedName>
        <fullName evidence="11">Insulinase family protein</fullName>
    </submittedName>
</protein>
<reference evidence="11 12" key="1">
    <citation type="submission" date="2019-05" db="EMBL/GenBank/DDBJ databases">
        <title>Genome sequences of Thalassotalea litorea 1K03283.</title>
        <authorList>
            <person name="Zhang D."/>
        </authorList>
    </citation>
    <scope>NUCLEOTIDE SEQUENCE [LARGE SCALE GENOMIC DNA]</scope>
    <source>
        <strain evidence="11 12">MCCC 1K03283</strain>
    </source>
</reference>
<feature type="domain" description="Peptidase M16 C-terminal" evidence="10">
    <location>
        <begin position="224"/>
        <end position="400"/>
    </location>
</feature>
<dbReference type="InterPro" id="IPR001431">
    <property type="entry name" value="Pept_M16_Zn_BS"/>
</dbReference>
<dbReference type="AlphaFoldDB" id="A0A5R9IND0"/>
<keyword evidence="4" id="KW-0479">Metal-binding</keyword>
<evidence type="ECO:0000256" key="5">
    <source>
        <dbReference type="ARBA" id="ARBA00022801"/>
    </source>
</evidence>
<keyword evidence="3" id="KW-0645">Protease</keyword>
<evidence type="ECO:0000259" key="9">
    <source>
        <dbReference type="Pfam" id="PF00675"/>
    </source>
</evidence>
<dbReference type="SUPFAM" id="SSF63411">
    <property type="entry name" value="LuxS/MPP-like metallohydrolase"/>
    <property type="match status" value="4"/>
</dbReference>
<comment type="caution">
    <text evidence="11">The sequence shown here is derived from an EMBL/GenBank/DDBJ whole genome shotgun (WGS) entry which is preliminary data.</text>
</comment>
<dbReference type="Pfam" id="PF05193">
    <property type="entry name" value="Peptidase_M16_C"/>
    <property type="match status" value="2"/>
</dbReference>
<gene>
    <name evidence="11" type="ORF">FE810_09915</name>
</gene>
<dbReference type="InterPro" id="IPR011249">
    <property type="entry name" value="Metalloenz_LuxS/M16"/>
</dbReference>
<organism evidence="11 12">
    <name type="scientific">Thalassotalea litorea</name>
    <dbReference type="NCBI Taxonomy" id="2020715"/>
    <lineage>
        <taxon>Bacteria</taxon>
        <taxon>Pseudomonadati</taxon>
        <taxon>Pseudomonadota</taxon>
        <taxon>Gammaproteobacteria</taxon>
        <taxon>Alteromonadales</taxon>
        <taxon>Colwelliaceae</taxon>
        <taxon>Thalassotalea</taxon>
    </lineage>
</organism>
<evidence type="ECO:0000313" key="11">
    <source>
        <dbReference type="EMBL" id="TLU64771.1"/>
    </source>
</evidence>
<name>A0A5R9IND0_9GAMM</name>
<dbReference type="OrthoDB" id="9811314at2"/>
<evidence type="ECO:0000256" key="1">
    <source>
        <dbReference type="ARBA" id="ARBA00001947"/>
    </source>
</evidence>
<feature type="domain" description="Peptidase M16 C-terminal" evidence="10">
    <location>
        <begin position="684"/>
        <end position="858"/>
    </location>
</feature>
<evidence type="ECO:0000256" key="4">
    <source>
        <dbReference type="ARBA" id="ARBA00022723"/>
    </source>
</evidence>
<evidence type="ECO:0000256" key="2">
    <source>
        <dbReference type="ARBA" id="ARBA00007261"/>
    </source>
</evidence>
<dbReference type="PROSITE" id="PS00143">
    <property type="entry name" value="INSULINASE"/>
    <property type="match status" value="1"/>
</dbReference>
<sequence>MIFKKNFYFCLAFTTALMGCSSVDDNSPTTAEDSTIEQAENLPTHTLEYVRNVEGIEEYMLSNGLKVLLFKDDSQPKTMVNITYKVGSVHEKYGETGMAHLLEHMLFKGSTNYVEIDKEFKQRGMAANANTWYDRTSYFESFEASEDSLHWALGMEADRMVNATFTEEQLKSEMTVVRNEMERNENSPSRILMARLASVANLWHNYANSTIGARSDVENFPFPKLREFYHSHYRVDNATLIVAGRFDSDKTKHRIEQTFGAIDQPQKPVEKLYTREPTQDGERVVNLRRTGDVPFLGLYYHGPSGLDPDAAPLQVLQVILADGSRGRIKKDLVDKDLTSGGTQVSFFLKEGTQILFLAQGEKGQNIDELKPLENALIRLAENIGNKPITEEEVEFAKALLAKQVEQEMRNATGVGMALAEYIAKGDYRYMFYFRDLVEQVTVEQVQMVAEKYLISSNRTLGRFLPTQNPKRAQIAKVPVASEILGDYVGRDAVTAGEVYDNSVENIKARLYTETWPEGTKVSIYPKKLRGEEVLIKMYFPTANEEALNGHAIAMGFIGGQIKAGNENYSKSEIADRLDQLKSSLSFGSNAIGEFSIDIKTDVTNMPAVIDYMGELLAAPTFPAKELNIAKKGMIAGLNQQRTEPGTVALNSYRETLFDYPTGHPKAYMDTDTQIEAIKALDSVKLEALYNEFFAINNGHVAVVGNVDSKAVSEHLQAVLNPYTSEIEYQYIPINLRDKQGLMVSSETPDKANASVYMINPVMIKSTDDDYPALFIANSIFGGDAFTSRIGARIRVKEGYSYSVGSGLQASTKDDTGVFYATAISAPENMDNVLKAYQEEIDKVNTEGFSDEEVQRAIDGYISSRKRQWASDAYVAGILIDATEEERDLSYYEERVEDYKTLTTEQVNAAFKKYIGSQKSNVFKAGDFNKLTK</sequence>
<dbReference type="GO" id="GO:0006508">
    <property type="term" value="P:proteolysis"/>
    <property type="evidence" value="ECO:0007669"/>
    <property type="project" value="UniProtKB-KW"/>
</dbReference>
<dbReference type="InterPro" id="IPR050626">
    <property type="entry name" value="Peptidase_M16"/>
</dbReference>
<evidence type="ECO:0000256" key="7">
    <source>
        <dbReference type="ARBA" id="ARBA00023049"/>
    </source>
</evidence>
<dbReference type="PROSITE" id="PS51257">
    <property type="entry name" value="PROKAR_LIPOPROTEIN"/>
    <property type="match status" value="1"/>
</dbReference>